<gene>
    <name evidence="1" type="ORF">LSALG_LOCUS4232</name>
</gene>
<dbReference type="Proteomes" id="UP001177003">
    <property type="component" value="Chromosome 0"/>
</dbReference>
<evidence type="ECO:0000313" key="2">
    <source>
        <dbReference type="Proteomes" id="UP001177003"/>
    </source>
</evidence>
<sequence>MVAQSPSTGDAVVSSQIWPWFYGQCPSYEGRVRTASPVRGSGVAGDQVISRHRSAAANSAHEEDISSSIIGRRLRRKRNTDPLLINSPIVIEIIDGDDPQVMETTNLRWLG</sequence>
<dbReference type="EMBL" id="OX465086">
    <property type="protein sequence ID" value="CAI9263548.1"/>
    <property type="molecule type" value="Genomic_DNA"/>
</dbReference>
<organism evidence="1 2">
    <name type="scientific">Lactuca saligna</name>
    <name type="common">Willowleaf lettuce</name>
    <dbReference type="NCBI Taxonomy" id="75948"/>
    <lineage>
        <taxon>Eukaryota</taxon>
        <taxon>Viridiplantae</taxon>
        <taxon>Streptophyta</taxon>
        <taxon>Embryophyta</taxon>
        <taxon>Tracheophyta</taxon>
        <taxon>Spermatophyta</taxon>
        <taxon>Magnoliopsida</taxon>
        <taxon>eudicotyledons</taxon>
        <taxon>Gunneridae</taxon>
        <taxon>Pentapetalae</taxon>
        <taxon>asterids</taxon>
        <taxon>campanulids</taxon>
        <taxon>Asterales</taxon>
        <taxon>Asteraceae</taxon>
        <taxon>Cichorioideae</taxon>
        <taxon>Cichorieae</taxon>
        <taxon>Lactucinae</taxon>
        <taxon>Lactuca</taxon>
    </lineage>
</organism>
<reference evidence="1" key="1">
    <citation type="submission" date="2023-04" db="EMBL/GenBank/DDBJ databases">
        <authorList>
            <person name="Vijverberg K."/>
            <person name="Xiong W."/>
            <person name="Schranz E."/>
        </authorList>
    </citation>
    <scope>NUCLEOTIDE SEQUENCE</scope>
</reference>
<protein>
    <submittedName>
        <fullName evidence="1">Uncharacterized protein</fullName>
    </submittedName>
</protein>
<evidence type="ECO:0000313" key="1">
    <source>
        <dbReference type="EMBL" id="CAI9263548.1"/>
    </source>
</evidence>
<accession>A0AA35VP02</accession>
<proteinExistence type="predicted"/>
<name>A0AA35VP02_LACSI</name>
<dbReference type="AlphaFoldDB" id="A0AA35VP02"/>
<keyword evidence="2" id="KW-1185">Reference proteome</keyword>